<evidence type="ECO:0000256" key="6">
    <source>
        <dbReference type="ARBA" id="ARBA00023125"/>
    </source>
</evidence>
<dbReference type="GO" id="GO:0106300">
    <property type="term" value="P:protein-DNA covalent cross-linking repair"/>
    <property type="evidence" value="ECO:0007669"/>
    <property type="project" value="InterPro"/>
</dbReference>
<keyword evidence="2 8" id="KW-0645">Protease</keyword>
<reference evidence="9 10" key="1">
    <citation type="submission" date="2018-02" db="EMBL/GenBank/DDBJ databases">
        <title>Whole genome sequencing of endophytic bacterium.</title>
        <authorList>
            <person name="Eedara R."/>
            <person name="Podile A.R."/>
        </authorList>
    </citation>
    <scope>NUCLEOTIDE SEQUENCE [LARGE SCALE GENOMIC DNA]</scope>
    <source>
        <strain evidence="9 10">RP1T</strain>
    </source>
</reference>
<dbReference type="GO" id="GO:0016829">
    <property type="term" value="F:lyase activity"/>
    <property type="evidence" value="ECO:0007669"/>
    <property type="project" value="UniProtKB-KW"/>
</dbReference>
<proteinExistence type="inferred from homology"/>
<evidence type="ECO:0000256" key="3">
    <source>
        <dbReference type="ARBA" id="ARBA00022763"/>
    </source>
</evidence>
<keyword evidence="7" id="KW-0456">Lyase</keyword>
<dbReference type="Gene3D" id="3.90.1680.10">
    <property type="entry name" value="SOS response associated peptidase-like"/>
    <property type="match status" value="1"/>
</dbReference>
<keyword evidence="10" id="KW-1185">Reference proteome</keyword>
<organism evidence="9 10">
    <name type="scientific">Labrys okinawensis</name>
    <dbReference type="NCBI Taxonomy" id="346911"/>
    <lineage>
        <taxon>Bacteria</taxon>
        <taxon>Pseudomonadati</taxon>
        <taxon>Pseudomonadota</taxon>
        <taxon>Alphaproteobacteria</taxon>
        <taxon>Hyphomicrobiales</taxon>
        <taxon>Xanthobacteraceae</taxon>
        <taxon>Labrys</taxon>
    </lineage>
</organism>
<evidence type="ECO:0000256" key="2">
    <source>
        <dbReference type="ARBA" id="ARBA00022670"/>
    </source>
</evidence>
<keyword evidence="6" id="KW-0238">DNA-binding</keyword>
<comment type="similarity">
    <text evidence="1 8">Belongs to the SOS response-associated peptidase family.</text>
</comment>
<sequence>MVTLLAATSCLATPFKVMTGRFALTHTPREVRDWFGYVEEPDFPPRANIAPSQPIAVVHADFSARHFTLMRWGFIPAFIKDTAGYPLLINIRSETVQEKPSFRNAFARRRCLVPADGFYQWQKQGRTKRPYLLRRPGGGLMALAAIWETWSGYDGSEIDTVGLLTTDASGTLAALGDRSPVLIEADAVALWLDPLTKPGEAAALLRPPAADRLELAPDAPDLGRGL</sequence>
<evidence type="ECO:0000256" key="1">
    <source>
        <dbReference type="ARBA" id="ARBA00008136"/>
    </source>
</evidence>
<dbReference type="OrthoDB" id="9782620at2"/>
<gene>
    <name evidence="9" type="ORF">C5L14_12270</name>
</gene>
<keyword evidence="4 8" id="KW-0378">Hydrolase</keyword>
<dbReference type="EC" id="3.4.-.-" evidence="8"/>
<evidence type="ECO:0000313" key="10">
    <source>
        <dbReference type="Proteomes" id="UP000237682"/>
    </source>
</evidence>
<keyword evidence="3" id="KW-0227">DNA damage</keyword>
<dbReference type="GO" id="GO:0008233">
    <property type="term" value="F:peptidase activity"/>
    <property type="evidence" value="ECO:0007669"/>
    <property type="project" value="UniProtKB-KW"/>
</dbReference>
<dbReference type="EMBL" id="PUEJ01000004">
    <property type="protein sequence ID" value="PRH87391.1"/>
    <property type="molecule type" value="Genomic_DNA"/>
</dbReference>
<dbReference type="InterPro" id="IPR003738">
    <property type="entry name" value="SRAP"/>
</dbReference>
<dbReference type="AlphaFoldDB" id="A0A2S9QDH7"/>
<dbReference type="InterPro" id="IPR036590">
    <property type="entry name" value="SRAP-like"/>
</dbReference>
<evidence type="ECO:0000256" key="8">
    <source>
        <dbReference type="RuleBase" id="RU364100"/>
    </source>
</evidence>
<protein>
    <recommendedName>
        <fullName evidence="8">Abasic site processing protein</fullName>
        <ecNumber evidence="8">3.4.-.-</ecNumber>
    </recommendedName>
</protein>
<keyword evidence="5" id="KW-0190">Covalent protein-DNA linkage</keyword>
<name>A0A2S9QDH7_9HYPH</name>
<dbReference type="PANTHER" id="PTHR13604">
    <property type="entry name" value="DC12-RELATED"/>
    <property type="match status" value="1"/>
</dbReference>
<dbReference type="GO" id="GO:0006508">
    <property type="term" value="P:proteolysis"/>
    <property type="evidence" value="ECO:0007669"/>
    <property type="project" value="UniProtKB-KW"/>
</dbReference>
<dbReference type="Proteomes" id="UP000237682">
    <property type="component" value="Unassembled WGS sequence"/>
</dbReference>
<evidence type="ECO:0000256" key="4">
    <source>
        <dbReference type="ARBA" id="ARBA00022801"/>
    </source>
</evidence>
<comment type="caution">
    <text evidence="9">The sequence shown here is derived from an EMBL/GenBank/DDBJ whole genome shotgun (WGS) entry which is preliminary data.</text>
</comment>
<dbReference type="Pfam" id="PF02586">
    <property type="entry name" value="SRAP"/>
    <property type="match status" value="1"/>
</dbReference>
<evidence type="ECO:0000256" key="5">
    <source>
        <dbReference type="ARBA" id="ARBA00023124"/>
    </source>
</evidence>
<dbReference type="PANTHER" id="PTHR13604:SF0">
    <property type="entry name" value="ABASIC SITE PROCESSING PROTEIN HMCES"/>
    <property type="match status" value="1"/>
</dbReference>
<accession>A0A2S9QDH7</accession>
<evidence type="ECO:0000313" key="9">
    <source>
        <dbReference type="EMBL" id="PRH87391.1"/>
    </source>
</evidence>
<evidence type="ECO:0000256" key="7">
    <source>
        <dbReference type="ARBA" id="ARBA00023239"/>
    </source>
</evidence>
<dbReference type="SUPFAM" id="SSF143081">
    <property type="entry name" value="BB1717-like"/>
    <property type="match status" value="1"/>
</dbReference>
<dbReference type="GO" id="GO:0003697">
    <property type="term" value="F:single-stranded DNA binding"/>
    <property type="evidence" value="ECO:0007669"/>
    <property type="project" value="InterPro"/>
</dbReference>